<gene>
    <name evidence="1" type="ORF">CEXT_588111</name>
</gene>
<reference evidence="1 2" key="1">
    <citation type="submission" date="2021-06" db="EMBL/GenBank/DDBJ databases">
        <title>Caerostris extrusa draft genome.</title>
        <authorList>
            <person name="Kono N."/>
            <person name="Arakawa K."/>
        </authorList>
    </citation>
    <scope>NUCLEOTIDE SEQUENCE [LARGE SCALE GENOMIC DNA]</scope>
</reference>
<dbReference type="Proteomes" id="UP001054945">
    <property type="component" value="Unassembled WGS sequence"/>
</dbReference>
<keyword evidence="2" id="KW-1185">Reference proteome</keyword>
<name>A0AAV4XD45_CAEEX</name>
<proteinExistence type="predicted"/>
<protein>
    <submittedName>
        <fullName evidence="1">Uncharacterized protein</fullName>
    </submittedName>
</protein>
<dbReference type="AlphaFoldDB" id="A0AAV4XD45"/>
<organism evidence="1 2">
    <name type="scientific">Caerostris extrusa</name>
    <name type="common">Bark spider</name>
    <name type="synonym">Caerostris bankana</name>
    <dbReference type="NCBI Taxonomy" id="172846"/>
    <lineage>
        <taxon>Eukaryota</taxon>
        <taxon>Metazoa</taxon>
        <taxon>Ecdysozoa</taxon>
        <taxon>Arthropoda</taxon>
        <taxon>Chelicerata</taxon>
        <taxon>Arachnida</taxon>
        <taxon>Araneae</taxon>
        <taxon>Araneomorphae</taxon>
        <taxon>Entelegynae</taxon>
        <taxon>Araneoidea</taxon>
        <taxon>Araneidae</taxon>
        <taxon>Caerostris</taxon>
    </lineage>
</organism>
<comment type="caution">
    <text evidence="1">The sequence shown here is derived from an EMBL/GenBank/DDBJ whole genome shotgun (WGS) entry which is preliminary data.</text>
</comment>
<evidence type="ECO:0000313" key="2">
    <source>
        <dbReference type="Proteomes" id="UP001054945"/>
    </source>
</evidence>
<accession>A0AAV4XD45</accession>
<dbReference type="EMBL" id="BPLR01017607">
    <property type="protein sequence ID" value="GIY92980.1"/>
    <property type="molecule type" value="Genomic_DNA"/>
</dbReference>
<evidence type="ECO:0000313" key="1">
    <source>
        <dbReference type="EMBL" id="GIY92980.1"/>
    </source>
</evidence>
<sequence length="102" mass="11684">MFIKRVSSNQTKKWALEPKCHFTDPITFRTRRNGRNISSPSSPSPTNRIHSFGGCLISPFYLNLFSPHFIFIALFERERQDLSFRIEIGLKGPPGCEGPPFI</sequence>